<reference evidence="2 3" key="1">
    <citation type="submission" date="2015-09" db="EMBL/GenBank/DDBJ databases">
        <title>A metagenomics-based metabolic model of nitrate-dependent anaerobic oxidation of methane by Methanoperedens-like archaea.</title>
        <authorList>
            <person name="Arshad A."/>
            <person name="Speth D.R."/>
            <person name="De Graaf R.M."/>
            <person name="Op Den Camp H.J."/>
            <person name="Jetten M.S."/>
            <person name="Welte C.U."/>
        </authorList>
    </citation>
    <scope>NUCLEOTIDE SEQUENCE [LARGE SCALE GENOMIC DNA]</scope>
</reference>
<protein>
    <submittedName>
        <fullName evidence="2">Uncharacterized protein</fullName>
    </submittedName>
</protein>
<evidence type="ECO:0000256" key="1">
    <source>
        <dbReference type="SAM" id="MobiDB-lite"/>
    </source>
</evidence>
<dbReference type="EMBL" id="LKCM01000166">
    <property type="protein sequence ID" value="KPQ43265.1"/>
    <property type="molecule type" value="Genomic_DNA"/>
</dbReference>
<gene>
    <name evidence="2" type="ORF">MPEBLZ_02169</name>
</gene>
<accession>A0A0P8A9F9</accession>
<dbReference type="AlphaFoldDB" id="A0A0P8A9F9"/>
<sequence>MVIGDYGAAHRKAGNEHEKNNELIRTETNSDSMSLYGVRTSSLLIFFILRRKERKAQPQFRTRMTRIFMDNILSEKSINSTYPNEPQSTQRAQRFFKPISVSSVHSVVLTFRKFDPRLSASTVASVDVAHTYGSRHAWRSAFHHVCSSLKSPASGASVSALIGVHLRFFIDVIFQTGLTGSTGYVFNPVHPVILSNLKRQFLAPHLNAKLMEG</sequence>
<evidence type="ECO:0000313" key="3">
    <source>
        <dbReference type="Proteomes" id="UP000050360"/>
    </source>
</evidence>
<dbReference type="Proteomes" id="UP000050360">
    <property type="component" value="Unassembled WGS sequence"/>
</dbReference>
<comment type="caution">
    <text evidence="2">The sequence shown here is derived from an EMBL/GenBank/DDBJ whole genome shotgun (WGS) entry which is preliminary data.</text>
</comment>
<proteinExistence type="predicted"/>
<name>A0A0P8A9F9_9EURY</name>
<evidence type="ECO:0000313" key="2">
    <source>
        <dbReference type="EMBL" id="KPQ43265.1"/>
    </source>
</evidence>
<organism evidence="2 3">
    <name type="scientific">Candidatus Methanoperedens nitratireducens</name>
    <dbReference type="NCBI Taxonomy" id="1392998"/>
    <lineage>
        <taxon>Archaea</taxon>
        <taxon>Methanobacteriati</taxon>
        <taxon>Methanobacteriota</taxon>
        <taxon>Stenosarchaea group</taxon>
        <taxon>Methanomicrobia</taxon>
        <taxon>Methanosarcinales</taxon>
        <taxon>ANME-2 cluster</taxon>
        <taxon>Candidatus Methanoperedentaceae</taxon>
        <taxon>Candidatus Methanoperedens</taxon>
    </lineage>
</organism>
<feature type="region of interest" description="Disordered" evidence="1">
    <location>
        <begin position="1"/>
        <end position="21"/>
    </location>
</feature>